<reference evidence="2 3" key="1">
    <citation type="submission" date="2019-04" db="EMBL/GenBank/DDBJ databases">
        <title>Microbes associate with the intestines of laboratory mice.</title>
        <authorList>
            <person name="Navarre W."/>
            <person name="Wong E."/>
            <person name="Huang K.C."/>
            <person name="Tropini C."/>
            <person name="Ng K."/>
            <person name="Yu B."/>
        </authorList>
    </citation>
    <scope>NUCLEOTIDE SEQUENCE [LARGE SCALE GENOMIC DNA]</scope>
    <source>
        <strain evidence="2 3">NM87_A27A</strain>
    </source>
</reference>
<evidence type="ECO:0000313" key="3">
    <source>
        <dbReference type="Proteomes" id="UP000306798"/>
    </source>
</evidence>
<protein>
    <submittedName>
        <fullName evidence="2">Uncharacterized protein</fullName>
    </submittedName>
</protein>
<organism evidence="2 3">
    <name type="scientific">Bifidobacterium pseudolongum</name>
    <dbReference type="NCBI Taxonomy" id="1694"/>
    <lineage>
        <taxon>Bacteria</taxon>
        <taxon>Bacillati</taxon>
        <taxon>Actinomycetota</taxon>
        <taxon>Actinomycetes</taxon>
        <taxon>Bifidobacteriales</taxon>
        <taxon>Bifidobacteriaceae</taxon>
        <taxon>Bifidobacterium</taxon>
    </lineage>
</organism>
<accession>A0A4S4F4F8</accession>
<dbReference type="AlphaFoldDB" id="A0A4S4F4F8"/>
<dbReference type="PROSITE" id="PS51257">
    <property type="entry name" value="PROKAR_LIPOPROTEIN"/>
    <property type="match status" value="1"/>
</dbReference>
<evidence type="ECO:0000313" key="2">
    <source>
        <dbReference type="EMBL" id="THG24092.1"/>
    </source>
</evidence>
<dbReference type="EMBL" id="SSTF01000036">
    <property type="protein sequence ID" value="THG24092.1"/>
    <property type="molecule type" value="Genomic_DNA"/>
</dbReference>
<gene>
    <name evidence="2" type="ORF">E5991_09040</name>
</gene>
<dbReference type="RefSeq" id="WP_136511736.1">
    <property type="nucleotide sequence ID" value="NZ_SSTF01000036.1"/>
</dbReference>
<proteinExistence type="predicted"/>
<name>A0A4S4F4F8_9BIFI</name>
<dbReference type="Proteomes" id="UP000306798">
    <property type="component" value="Unassembled WGS sequence"/>
</dbReference>
<comment type="caution">
    <text evidence="2">The sequence shown here is derived from an EMBL/GenBank/DDBJ whole genome shotgun (WGS) entry which is preliminary data.</text>
</comment>
<evidence type="ECO:0000256" key="1">
    <source>
        <dbReference type="SAM" id="MobiDB-lite"/>
    </source>
</evidence>
<feature type="region of interest" description="Disordered" evidence="1">
    <location>
        <begin position="44"/>
        <end position="71"/>
    </location>
</feature>
<feature type="compositionally biased region" description="Polar residues" evidence="1">
    <location>
        <begin position="52"/>
        <end position="62"/>
    </location>
</feature>
<sequence>MVNRPNAREPKPMSRPKRLLASILAVTLACGLGAIITATHRHNDEAGARAQPASTPETTSAPGKTGGDASSRWVGLEHAGIPTPGEWSRPRYWSSVVKDGQVVGWAAEGTPNAQVTMPADTGAIDAALNTLNRLLDPNADDQTWADNVKATLGADAAGLEYGYPSAPRWWWLERRYDPDAVCTGSIYVAGRSWGCSTDGTYTGAQAINNAVRYDPNETRFPVPKGYKVDSRVNPQEHLSRYYDTVVVPMDDGPWHVTVYCPADRGASDGWNYAQPGTVTDEHGNETDLASITDGVAVQSIESVGFGTRQHPCVTVDVSVGGQTPYWYAGTEGR</sequence>